<organism evidence="1 2">
    <name type="scientific">Candidatus Epulonipiscium fishelsonii</name>
    <dbReference type="NCBI Taxonomy" id="77094"/>
    <lineage>
        <taxon>Bacteria</taxon>
        <taxon>Bacillati</taxon>
        <taxon>Bacillota</taxon>
        <taxon>Clostridia</taxon>
        <taxon>Lachnospirales</taxon>
        <taxon>Lachnospiraceae</taxon>
        <taxon>Candidatus Epulonipiscium</taxon>
    </lineage>
</organism>
<gene>
    <name evidence="1" type="ORF">AN640_02915</name>
</gene>
<name>A0ACC8X878_9FIRM</name>
<keyword evidence="2" id="KW-1185">Reference proteome</keyword>
<accession>A0ACC8X878</accession>
<sequence length="454" mass="50052">MKYKKVIKVAGFMTVITIISKFLGLIREMMLASIYGVGPELTAFLAGSKVPLTLFDVTLGGVVSAAFIPVFSEAVVKKDKKAAFKFTNEYINFILMVTIVLTIGGLAFTKPLIMFTLSGNDILPETIELAINLSKIMFPMIIFTGLAYCFVGLLNCHEQFYITSVLSFVSNSVIILYLLWKGTDIYGLAVVMLLAWSLQVLVQLPFAYKYGFRYKPIFKFSPEIKEALLLAVPILVSSWAAPISSLVNMKMASELYEGKAIVAMELASRLYVVIAGIFAYVISNLSYPFLSKAGIDDDKHTIGNLLDTILKSITLIITPIMIGIIILAVPIVRIAYERGNFTAEDTQMTALALMSMGTGMLSFSYNEVLNKTFYALKQPKIPMYTAMIGIVVSIVLSVILPRYLAIVGLGLATSLGAITTNIINFIVIKKQVPINRKKWVDFIKMAVSLMKTSE</sequence>
<reference evidence="1" key="1">
    <citation type="submission" date="2016-08" db="EMBL/GenBank/DDBJ databases">
        <authorList>
            <person name="Ngugi D.K."/>
            <person name="Miyake S."/>
            <person name="Stingl U."/>
        </authorList>
    </citation>
    <scope>NUCLEOTIDE SEQUENCE</scope>
    <source>
        <strain evidence="1">SCG-D08WGA-EpuloA1</strain>
    </source>
</reference>
<protein>
    <submittedName>
        <fullName evidence="1">Murein biosynthesis integral membrane protein MurJ</fullName>
    </submittedName>
</protein>
<comment type="caution">
    <text evidence="1">The sequence shown here is derived from an EMBL/GenBank/DDBJ whole genome shotgun (WGS) entry which is preliminary data.</text>
</comment>
<dbReference type="Proteomes" id="UP000188637">
    <property type="component" value="Unassembled WGS sequence"/>
</dbReference>
<proteinExistence type="predicted"/>
<dbReference type="EMBL" id="LJHD01000305">
    <property type="protein sequence ID" value="ONI38052.1"/>
    <property type="molecule type" value="Genomic_DNA"/>
</dbReference>
<evidence type="ECO:0000313" key="1">
    <source>
        <dbReference type="EMBL" id="ONI38052.1"/>
    </source>
</evidence>
<evidence type="ECO:0000313" key="2">
    <source>
        <dbReference type="Proteomes" id="UP000188637"/>
    </source>
</evidence>